<sequence>MFAIPLTYFVHNGESKIFHSTPSFHKTDSIMMWWAVWCVAVMGAGAMAAAAPSDGLVPISSADWEQIDASTTDDESMGNAVAPLGGRYAAAAPWLYMLADMPKDSQVKVDGKRSRSTISVYPAMEVLQRGAYNNYMERLAHANRNFLNCVGKRDPMNSADCRLKH</sequence>
<dbReference type="CTD" id="41170"/>
<gene>
    <name evidence="2" type="primary">LOC106117520</name>
</gene>
<name>A0AAJ7E8R6_PAPXU</name>
<dbReference type="RefSeq" id="XP_013167327.1">
    <property type="nucleotide sequence ID" value="XM_013311873.1"/>
</dbReference>
<proteinExistence type="predicted"/>
<evidence type="ECO:0000256" key="1">
    <source>
        <dbReference type="SAM" id="Phobius"/>
    </source>
</evidence>
<dbReference type="Proteomes" id="UP000694872">
    <property type="component" value="Unplaced"/>
</dbReference>
<evidence type="ECO:0000313" key="2">
    <source>
        <dbReference type="RefSeq" id="XP_013167327.1"/>
    </source>
</evidence>
<accession>A0AAJ7E8R6</accession>
<keyword evidence="1" id="KW-0812">Transmembrane</keyword>
<keyword evidence="1" id="KW-1133">Transmembrane helix</keyword>
<dbReference type="GeneID" id="106117520"/>
<dbReference type="AlphaFoldDB" id="A0AAJ7E8R6"/>
<protein>
    <submittedName>
        <fullName evidence="2">Diuretic hormone 1 isoform X3</fullName>
    </submittedName>
</protein>
<organism evidence="2">
    <name type="scientific">Papilio xuthus</name>
    <name type="common">Asian swallowtail butterfly</name>
    <dbReference type="NCBI Taxonomy" id="66420"/>
    <lineage>
        <taxon>Eukaryota</taxon>
        <taxon>Metazoa</taxon>
        <taxon>Ecdysozoa</taxon>
        <taxon>Arthropoda</taxon>
        <taxon>Hexapoda</taxon>
        <taxon>Insecta</taxon>
        <taxon>Pterygota</taxon>
        <taxon>Neoptera</taxon>
        <taxon>Endopterygota</taxon>
        <taxon>Lepidoptera</taxon>
        <taxon>Glossata</taxon>
        <taxon>Ditrysia</taxon>
        <taxon>Papilionoidea</taxon>
        <taxon>Papilionidae</taxon>
        <taxon>Papilioninae</taxon>
        <taxon>Papilio</taxon>
    </lineage>
</organism>
<reference evidence="2" key="1">
    <citation type="submission" date="2025-08" db="UniProtKB">
        <authorList>
            <consortium name="RefSeq"/>
        </authorList>
    </citation>
    <scope>IDENTIFICATION</scope>
</reference>
<feature type="transmembrane region" description="Helical" evidence="1">
    <location>
        <begin position="30"/>
        <end position="51"/>
    </location>
</feature>
<keyword evidence="1" id="KW-0472">Membrane</keyword>